<dbReference type="EMBL" id="CAJVPL010006404">
    <property type="protein sequence ID" value="CAG8664141.1"/>
    <property type="molecule type" value="Genomic_DNA"/>
</dbReference>
<keyword evidence="2" id="KW-1185">Reference proteome</keyword>
<gene>
    <name evidence="1" type="ORF">AGERDE_LOCUS11961</name>
</gene>
<proteinExistence type="predicted"/>
<comment type="caution">
    <text evidence="1">The sequence shown here is derived from an EMBL/GenBank/DDBJ whole genome shotgun (WGS) entry which is preliminary data.</text>
</comment>
<protein>
    <submittedName>
        <fullName evidence="1">12036_t:CDS:1</fullName>
    </submittedName>
</protein>
<evidence type="ECO:0000313" key="2">
    <source>
        <dbReference type="Proteomes" id="UP000789831"/>
    </source>
</evidence>
<dbReference type="OrthoDB" id="2393288at2759"/>
<accession>A0A9N9E7V2</accession>
<feature type="non-terminal residue" evidence="1">
    <location>
        <position position="1"/>
    </location>
</feature>
<dbReference type="Proteomes" id="UP000789831">
    <property type="component" value="Unassembled WGS sequence"/>
</dbReference>
<reference evidence="1" key="1">
    <citation type="submission" date="2021-06" db="EMBL/GenBank/DDBJ databases">
        <authorList>
            <person name="Kallberg Y."/>
            <person name="Tangrot J."/>
            <person name="Rosling A."/>
        </authorList>
    </citation>
    <scope>NUCLEOTIDE SEQUENCE</scope>
    <source>
        <strain evidence="1">MT106</strain>
    </source>
</reference>
<dbReference type="AlphaFoldDB" id="A0A9N9E7V2"/>
<evidence type="ECO:0000313" key="1">
    <source>
        <dbReference type="EMBL" id="CAG8664141.1"/>
    </source>
</evidence>
<sequence>MSVYCEVAKYNSQEIIDDIAKNPFSVSNETKVTKSACKWNSDEGTPSISPTKRTKLNEDTTPDIISGLNESASFDCGLRNYEEGIVIDSELALQETDEESVSTSARLFDEDTWKKWKLKSDPKSGESFGVVLKSRNRDGVAVKIIRRFKSIQRRATISNRLETISKLLKLKSLESLGQGLEEIRLLNNIKEDIRKLLLEELKITCVMFPLQDPFTNFFIKILFIFHQDVFPEYSVMQQSDVSESDHRGYVIHPSLK</sequence>
<name>A0A9N9E7V2_9GLOM</name>
<organism evidence="1 2">
    <name type="scientific">Ambispora gerdemannii</name>
    <dbReference type="NCBI Taxonomy" id="144530"/>
    <lineage>
        <taxon>Eukaryota</taxon>
        <taxon>Fungi</taxon>
        <taxon>Fungi incertae sedis</taxon>
        <taxon>Mucoromycota</taxon>
        <taxon>Glomeromycotina</taxon>
        <taxon>Glomeromycetes</taxon>
        <taxon>Archaeosporales</taxon>
        <taxon>Ambisporaceae</taxon>
        <taxon>Ambispora</taxon>
    </lineage>
</organism>